<dbReference type="Gene3D" id="3.30.1460.30">
    <property type="entry name" value="YgaC/TfoX-N like chaperone"/>
    <property type="match status" value="1"/>
</dbReference>
<dbReference type="SUPFAM" id="SSF159894">
    <property type="entry name" value="YgaC/TfoX-N like"/>
    <property type="match status" value="1"/>
</dbReference>
<comment type="caution">
    <text evidence="2">The sequence shown here is derived from an EMBL/GenBank/DDBJ whole genome shotgun (WGS) entry which is preliminary data.</text>
</comment>
<dbReference type="OrthoDB" id="214902at2"/>
<evidence type="ECO:0000313" key="2">
    <source>
        <dbReference type="EMBL" id="KKB79870.1"/>
    </source>
</evidence>
<dbReference type="PATRIC" id="fig|361041.3.peg.327"/>
<dbReference type="EMBL" id="LAJG01000014">
    <property type="protein sequence ID" value="KKB79870.1"/>
    <property type="molecule type" value="Genomic_DNA"/>
</dbReference>
<feature type="domain" description="TfoX N-terminal" evidence="1">
    <location>
        <begin position="20"/>
        <end position="99"/>
    </location>
</feature>
<name>A0A0F5LC67_9HYPH</name>
<proteinExistence type="predicted"/>
<dbReference type="Pfam" id="PF04993">
    <property type="entry name" value="TfoX_N"/>
    <property type="match status" value="1"/>
</dbReference>
<reference evidence="2 3" key="1">
    <citation type="submission" date="2015-03" db="EMBL/GenBank/DDBJ databases">
        <authorList>
            <person name="Hassan Y.I."/>
            <person name="Lepp D."/>
            <person name="Zhou T."/>
        </authorList>
    </citation>
    <scope>NUCLEOTIDE SEQUENCE [LARGE SCALE GENOMIC DNA]</scope>
    <source>
        <strain evidence="2 3">GH2-10</strain>
    </source>
</reference>
<evidence type="ECO:0000313" key="3">
    <source>
        <dbReference type="Proteomes" id="UP000033514"/>
    </source>
</evidence>
<keyword evidence="3" id="KW-1185">Reference proteome</keyword>
<dbReference type="AlphaFoldDB" id="A0A0F5LC67"/>
<dbReference type="STRING" id="361041.VW35_05105"/>
<accession>A0A0F5LC67</accession>
<evidence type="ECO:0000259" key="1">
    <source>
        <dbReference type="Pfam" id="PF04993"/>
    </source>
</evidence>
<gene>
    <name evidence="2" type="ORF">VW35_05105</name>
</gene>
<dbReference type="Proteomes" id="UP000033514">
    <property type="component" value="Unassembled WGS sequence"/>
</dbReference>
<sequence length="109" mass="11935">MAVDELAERIRMALPPNLHYVEKRMFGGIAFMLRGNMLVCPMKDGSMLARVGKDGMDDALAVPGATIMDMAGRSMSGFVVVSGDAIEDDETLRVWIGRCSRFVETLPPK</sequence>
<protein>
    <recommendedName>
        <fullName evidence="1">TfoX N-terminal domain-containing protein</fullName>
    </recommendedName>
</protein>
<organism evidence="2 3">
    <name type="scientific">Devosia soli</name>
    <dbReference type="NCBI Taxonomy" id="361041"/>
    <lineage>
        <taxon>Bacteria</taxon>
        <taxon>Pseudomonadati</taxon>
        <taxon>Pseudomonadota</taxon>
        <taxon>Alphaproteobacteria</taxon>
        <taxon>Hyphomicrobiales</taxon>
        <taxon>Devosiaceae</taxon>
        <taxon>Devosia</taxon>
    </lineage>
</organism>
<dbReference type="InterPro" id="IPR007076">
    <property type="entry name" value="TfoX_N"/>
</dbReference>